<evidence type="ECO:0000313" key="2">
    <source>
        <dbReference type="EMBL" id="MBL5934197.1"/>
    </source>
</evidence>
<keyword evidence="1" id="KW-0472">Membrane</keyword>
<keyword evidence="1" id="KW-0812">Transmembrane</keyword>
<protein>
    <submittedName>
        <fullName evidence="2">Uncharacterized protein</fullName>
    </submittedName>
</protein>
<feature type="transmembrane region" description="Helical" evidence="1">
    <location>
        <begin position="69"/>
        <end position="94"/>
    </location>
</feature>
<proteinExistence type="predicted"/>
<dbReference type="RefSeq" id="WP_202665555.1">
    <property type="nucleotide sequence ID" value="NZ_JAENMR010000003.1"/>
</dbReference>
<accession>A0AAP2ACT5</accession>
<reference evidence="2" key="1">
    <citation type="submission" date="2020-12" db="EMBL/GenBank/DDBJ databases">
        <title>Draft genome sequence of Enterobacter spp., Lelliottia spp. and Serratia spp. isolated from drinking water reservoirs and lakes.</title>
        <authorList>
            <person name="Reitter C."/>
            <person name="Neuhaus K."/>
            <person name="Huegler M."/>
        </authorList>
    </citation>
    <scope>NUCLEOTIDE SEQUENCE</scope>
    <source>
        <strain evidence="2">TZW15</strain>
    </source>
</reference>
<organism evidence="2 3">
    <name type="scientific">Lelliottia amnigena</name>
    <name type="common">Enterobacter amnigenus</name>
    <dbReference type="NCBI Taxonomy" id="61646"/>
    <lineage>
        <taxon>Bacteria</taxon>
        <taxon>Pseudomonadati</taxon>
        <taxon>Pseudomonadota</taxon>
        <taxon>Gammaproteobacteria</taxon>
        <taxon>Enterobacterales</taxon>
        <taxon>Enterobacteriaceae</taxon>
        <taxon>Lelliottia</taxon>
    </lineage>
</organism>
<gene>
    <name evidence="2" type="ORF">I7V27_06935</name>
</gene>
<name>A0AAP2ACT5_LELAM</name>
<dbReference type="Proteomes" id="UP000653275">
    <property type="component" value="Unassembled WGS sequence"/>
</dbReference>
<sequence>MNEIEKKMLENGFTAKDMRIFRHYMEKDSLVTHLVLLHELRKRFVVMLFISFVVLIFCLLQYLKDGADSLLPALLTFVIYSCIAWFMTPAGLAFKAFNFIRGNNM</sequence>
<comment type="caution">
    <text evidence="2">The sequence shown here is derived from an EMBL/GenBank/DDBJ whole genome shotgun (WGS) entry which is preliminary data.</text>
</comment>
<evidence type="ECO:0000256" key="1">
    <source>
        <dbReference type="SAM" id="Phobius"/>
    </source>
</evidence>
<dbReference type="AlphaFoldDB" id="A0AAP2ACT5"/>
<dbReference type="EMBL" id="JAENMS010000003">
    <property type="protein sequence ID" value="MBL5934197.1"/>
    <property type="molecule type" value="Genomic_DNA"/>
</dbReference>
<feature type="transmembrane region" description="Helical" evidence="1">
    <location>
        <begin position="44"/>
        <end position="63"/>
    </location>
</feature>
<keyword evidence="1" id="KW-1133">Transmembrane helix</keyword>
<evidence type="ECO:0000313" key="3">
    <source>
        <dbReference type="Proteomes" id="UP000653275"/>
    </source>
</evidence>